<dbReference type="Proteomes" id="UP000279089">
    <property type="component" value="Unassembled WGS sequence"/>
</dbReference>
<evidence type="ECO:0000313" key="1">
    <source>
        <dbReference type="EMBL" id="RPD41680.1"/>
    </source>
</evidence>
<proteinExistence type="predicted"/>
<name>A0A3N4MNN7_9BACT</name>
<keyword evidence="2" id="KW-1185">Reference proteome</keyword>
<sequence length="67" mass="7483">MKAQFITDSSGKKVAVVLPVKAFEKVMEDLEELDDIRLFDRAKRSAAKGVPMKDAFSQVEARRGKKA</sequence>
<comment type="caution">
    <text evidence="1">The sequence shown here is derived from an EMBL/GenBank/DDBJ whole genome shotgun (WGS) entry which is preliminary data.</text>
</comment>
<dbReference type="EMBL" id="RMBX01000004">
    <property type="protein sequence ID" value="RPD41680.1"/>
    <property type="molecule type" value="Genomic_DNA"/>
</dbReference>
<gene>
    <name evidence="1" type="ORF">EG028_09640</name>
</gene>
<reference evidence="2" key="1">
    <citation type="submission" date="2018-11" db="EMBL/GenBank/DDBJ databases">
        <title>Chitinophaga lutea sp.nov., isolate from arsenic contaminated soil.</title>
        <authorList>
            <person name="Zong Y."/>
        </authorList>
    </citation>
    <scope>NUCLEOTIDE SEQUENCE [LARGE SCALE GENOMIC DNA]</scope>
    <source>
        <strain evidence="2">YLT18</strain>
    </source>
</reference>
<organism evidence="1 2">
    <name type="scientific">Chitinophaga barathri</name>
    <dbReference type="NCBI Taxonomy" id="1647451"/>
    <lineage>
        <taxon>Bacteria</taxon>
        <taxon>Pseudomonadati</taxon>
        <taxon>Bacteroidota</taxon>
        <taxon>Chitinophagia</taxon>
        <taxon>Chitinophagales</taxon>
        <taxon>Chitinophagaceae</taxon>
        <taxon>Chitinophaga</taxon>
    </lineage>
</organism>
<evidence type="ECO:0008006" key="3">
    <source>
        <dbReference type="Google" id="ProtNLM"/>
    </source>
</evidence>
<dbReference type="AlphaFoldDB" id="A0A3N4MNN7"/>
<accession>A0A3N4MNN7</accession>
<evidence type="ECO:0000313" key="2">
    <source>
        <dbReference type="Proteomes" id="UP000279089"/>
    </source>
</evidence>
<protein>
    <recommendedName>
        <fullName evidence="3">Type II toxin-antitoxin system Phd/YefM family antitoxin</fullName>
    </recommendedName>
</protein>
<dbReference type="OrthoDB" id="5773047at2"/>